<accession>A0ABU5EX10</accession>
<reference evidence="2" key="1">
    <citation type="journal article" date="2023" name="Mar. Drugs">
        <title>Gemmata algarum, a Novel Planctomycete Isolated from an Algal Mat, Displays Antimicrobial Activity.</title>
        <authorList>
            <person name="Kumar G."/>
            <person name="Kallscheuer N."/>
            <person name="Kashif M."/>
            <person name="Ahamad S."/>
            <person name="Jagadeeshwari U."/>
            <person name="Pannikurungottu S."/>
            <person name="Haufschild T."/>
            <person name="Kabuu M."/>
            <person name="Sasikala C."/>
            <person name="Jogler C."/>
            <person name="Ramana C."/>
        </authorList>
    </citation>
    <scope>NUCLEOTIDE SEQUENCE [LARGE SCALE GENOMIC DNA]</scope>
    <source>
        <strain evidence="2">JC673</strain>
    </source>
</reference>
<gene>
    <name evidence="1" type="ORF">R5W23_000699</name>
</gene>
<comment type="caution">
    <text evidence="1">The sequence shown here is derived from an EMBL/GenBank/DDBJ whole genome shotgun (WGS) entry which is preliminary data.</text>
</comment>
<protein>
    <submittedName>
        <fullName evidence="1">Uncharacterized protein</fullName>
    </submittedName>
</protein>
<evidence type="ECO:0000313" key="1">
    <source>
        <dbReference type="EMBL" id="MDY3559685.1"/>
    </source>
</evidence>
<evidence type="ECO:0000313" key="2">
    <source>
        <dbReference type="Proteomes" id="UP001272242"/>
    </source>
</evidence>
<dbReference type="RefSeq" id="WP_320686402.1">
    <property type="nucleotide sequence ID" value="NZ_JAXBLV010000122.1"/>
</dbReference>
<dbReference type="Proteomes" id="UP001272242">
    <property type="component" value="Unassembled WGS sequence"/>
</dbReference>
<dbReference type="EMBL" id="JAXBLV010000122">
    <property type="protein sequence ID" value="MDY3559685.1"/>
    <property type="molecule type" value="Genomic_DNA"/>
</dbReference>
<organism evidence="1 2">
    <name type="scientific">Gemmata algarum</name>
    <dbReference type="NCBI Taxonomy" id="2975278"/>
    <lineage>
        <taxon>Bacteria</taxon>
        <taxon>Pseudomonadati</taxon>
        <taxon>Planctomycetota</taxon>
        <taxon>Planctomycetia</taxon>
        <taxon>Gemmatales</taxon>
        <taxon>Gemmataceae</taxon>
        <taxon>Gemmata</taxon>
    </lineage>
</organism>
<name>A0ABU5EX10_9BACT</name>
<sequence>MPTPLAGYTPYKNLPPLAGLCTVEEAARPGLSVEECVRRLKRFHYCFKRLHQILTARITAEPIYELKTGFAHHAYLCAEHVTALRTRIGEMREPPLGLEDVPHPALEAFFDEIQCAPTTEELLCGAYLDAIGSLMIGIEKYMTDTHPLTDAPSRRLLRFALIELDEMNRYGSAAGASLGTAWLPHYRVWSETILHPMLDEAGCLDGHAQASERLTIPRRYSVTPYQYDPVPKRDERFTDPWNQGVNAEAFLYSETYPARAKALMMLYKRLREIDVPEMMASIIAQTPGKPWGYYRDMSRQLWDEARHAMMGEVGFVALGVDWTKAKITFNWSHRLNTECTPMERHGVLYFIEQGLMPRTGKRYEFEVGQASGLPLIATIQDFDWADEVLHSQIGRSWYVPQFGSLREALDYGDAAWSKVLSNWATVKEQGLTQHENWWPAVYQMACAADGTEPDPQVLAFAETYEAKRADLQRIAAE</sequence>
<keyword evidence="2" id="KW-1185">Reference proteome</keyword>
<proteinExistence type="predicted"/>